<evidence type="ECO:0000256" key="1">
    <source>
        <dbReference type="SAM" id="MobiDB-lite"/>
    </source>
</evidence>
<dbReference type="EMBL" id="LSSM01000713">
    <property type="protein sequence ID" value="OMJ28095.1"/>
    <property type="molecule type" value="Genomic_DNA"/>
</dbReference>
<organism evidence="3 4">
    <name type="scientific">Smittium culicis</name>
    <dbReference type="NCBI Taxonomy" id="133412"/>
    <lineage>
        <taxon>Eukaryota</taxon>
        <taxon>Fungi</taxon>
        <taxon>Fungi incertae sedis</taxon>
        <taxon>Zoopagomycota</taxon>
        <taxon>Kickxellomycotina</taxon>
        <taxon>Harpellomycetes</taxon>
        <taxon>Harpellales</taxon>
        <taxon>Legeriomycetaceae</taxon>
        <taxon>Smittium</taxon>
    </lineage>
</organism>
<gene>
    <name evidence="3" type="ORF">AYI69_g2431</name>
</gene>
<reference evidence="4" key="1">
    <citation type="submission" date="2017-01" db="EMBL/GenBank/DDBJ databases">
        <authorList>
            <person name="Wang Y."/>
            <person name="White M."/>
            <person name="Kvist S."/>
            <person name="Moncalvo J.-M."/>
        </authorList>
    </citation>
    <scope>NUCLEOTIDE SEQUENCE [LARGE SCALE GENOMIC DNA]</scope>
    <source>
        <strain evidence="4">ID-206-W2</strain>
    </source>
</reference>
<evidence type="ECO:0008006" key="5">
    <source>
        <dbReference type="Google" id="ProtNLM"/>
    </source>
</evidence>
<dbReference type="Proteomes" id="UP000187429">
    <property type="component" value="Unassembled WGS sequence"/>
</dbReference>
<comment type="caution">
    <text evidence="3">The sequence shown here is derived from an EMBL/GenBank/DDBJ whole genome shotgun (WGS) entry which is preliminary data.</text>
</comment>
<evidence type="ECO:0000313" key="4">
    <source>
        <dbReference type="Proteomes" id="UP000187429"/>
    </source>
</evidence>
<sequence length="655" mass="75120">MSASSTSNLDHEITILAKQVISDLDAQNNLYPTQGGDYLSNSDRSQHEFYSDFEKSSIDSSLDSIRYQSSNKSNSEDFYKDPHFLSRNLNEEFNYSNNDDLPDNETNFFDMRLWRRMSKHLPSSVRNPLDFNLLENDEKTRFQQYKNAKSSAFHSKSDFLSPDFTFNENDPNRSPFPISNFLNMKNTMSSDFNNFNEKHTSGGSVPGGLGHQAWLYLQDHNLRTGGLPTLQQVLNRKTFAPLSLRDFAVHCSVRQPEARKWLEFYMAAVSHEKMCLTYLSNKQTNALRKKKSSDKSHSSKKNKSSKLKKKITSERFSDRSKKVNEVIQIQSATESIFLKYFKAALIPESGEPGNHNSVFSTFNKDWPEHGWDSNDGSNFSNTRQSKLMSNFGHLRRIIKQPIELISNALVLGGKSPYSMISYPGLDPSARIIHVSDPDPRAKLPNTSFFNNDRNSRNPNKRQTIYYMPWPPEILSKIEVQLSMSNSMLDPHLFSEAIMYAYEVLNVYYYSVFLREATTRNCSYGHSVFRILFGVLLLLTFGYTYPITLILLDYPTKSSRLWCLIPQLLGWWNLVVGFSGCDILFSLVKRYQSPSPNYMVSGTSYRNMWFNTRASVDATATSLVKKRSIKMFSLSLLLSVICILILCLIPGIKLYS</sequence>
<feature type="transmembrane region" description="Helical" evidence="2">
    <location>
        <begin position="492"/>
        <end position="509"/>
    </location>
</feature>
<feature type="transmembrane region" description="Helical" evidence="2">
    <location>
        <begin position="630"/>
        <end position="651"/>
    </location>
</feature>
<keyword evidence="2" id="KW-0812">Transmembrane</keyword>
<dbReference type="AlphaFoldDB" id="A0A1R1YMP1"/>
<feature type="compositionally biased region" description="Basic residues" evidence="1">
    <location>
        <begin position="287"/>
        <end position="310"/>
    </location>
</feature>
<protein>
    <recommendedName>
        <fullName evidence="5">RGS domain-containing protein</fullName>
    </recommendedName>
</protein>
<proteinExistence type="predicted"/>
<dbReference type="OrthoDB" id="5584247at2759"/>
<accession>A0A1R1YMP1</accession>
<evidence type="ECO:0000313" key="3">
    <source>
        <dbReference type="EMBL" id="OMJ28095.1"/>
    </source>
</evidence>
<keyword evidence="2" id="KW-1133">Transmembrane helix</keyword>
<feature type="transmembrane region" description="Helical" evidence="2">
    <location>
        <begin position="530"/>
        <end position="550"/>
    </location>
</feature>
<keyword evidence="2" id="KW-0472">Membrane</keyword>
<keyword evidence="4" id="KW-1185">Reference proteome</keyword>
<feature type="region of interest" description="Disordered" evidence="1">
    <location>
        <begin position="286"/>
        <end position="315"/>
    </location>
</feature>
<name>A0A1R1YMP1_9FUNG</name>
<feature type="transmembrane region" description="Helical" evidence="2">
    <location>
        <begin position="570"/>
        <end position="587"/>
    </location>
</feature>
<evidence type="ECO:0000256" key="2">
    <source>
        <dbReference type="SAM" id="Phobius"/>
    </source>
</evidence>